<keyword evidence="3" id="KW-1185">Reference proteome</keyword>
<reference evidence="2" key="1">
    <citation type="submission" date="2022-06" db="EMBL/GenBank/DDBJ databases">
        <title>Complete genome sequences of two strains of the flax pathogen Septoria linicola.</title>
        <authorList>
            <person name="Lapalu N."/>
            <person name="Simon A."/>
            <person name="Demenou B."/>
            <person name="Paumier D."/>
            <person name="Guillot M.-P."/>
            <person name="Gout L."/>
            <person name="Valade R."/>
        </authorList>
    </citation>
    <scope>NUCLEOTIDE SEQUENCE</scope>
    <source>
        <strain evidence="2">SE15195</strain>
    </source>
</reference>
<dbReference type="Pfam" id="PF00651">
    <property type="entry name" value="BTB"/>
    <property type="match status" value="1"/>
</dbReference>
<dbReference type="PROSITE" id="PS50097">
    <property type="entry name" value="BTB"/>
    <property type="match status" value="1"/>
</dbReference>
<evidence type="ECO:0000259" key="1">
    <source>
        <dbReference type="PROSITE" id="PS50097"/>
    </source>
</evidence>
<evidence type="ECO:0000313" key="2">
    <source>
        <dbReference type="EMBL" id="USW56602.1"/>
    </source>
</evidence>
<dbReference type="SUPFAM" id="SSF54695">
    <property type="entry name" value="POZ domain"/>
    <property type="match status" value="1"/>
</dbReference>
<dbReference type="AlphaFoldDB" id="A0A9Q9AVE4"/>
<sequence>MAATGSHDHTGGAESALQRLYETGEWSDLTIEAGGKLSKVHKNVVCPANAYFKSACTRGFSESLADHIKLPESEKTIDAILRRFYQVPTPWCEVTGLEAADGDCTSKDVALNLIELRIAIDKYGIDSMEDLEGEITSKIEVGCFLFDQDGDCLENMRDAVIESTASFAADVFQDLDMFDMICKNMEFMRQAEEG</sequence>
<name>A0A9Q9AVE4_9PEZI</name>
<dbReference type="Proteomes" id="UP001056384">
    <property type="component" value="Chromosome 8"/>
</dbReference>
<gene>
    <name evidence="2" type="ORF">Slin15195_G099210</name>
</gene>
<dbReference type="InterPro" id="IPR000210">
    <property type="entry name" value="BTB/POZ_dom"/>
</dbReference>
<protein>
    <submittedName>
        <fullName evidence="2">BTB/POZ domain-containing protein</fullName>
    </submittedName>
</protein>
<feature type="domain" description="BTB" evidence="1">
    <location>
        <begin position="27"/>
        <end position="85"/>
    </location>
</feature>
<evidence type="ECO:0000313" key="3">
    <source>
        <dbReference type="Proteomes" id="UP001056384"/>
    </source>
</evidence>
<dbReference type="InterPro" id="IPR011333">
    <property type="entry name" value="SKP1/BTB/POZ_sf"/>
</dbReference>
<organism evidence="2 3">
    <name type="scientific">Septoria linicola</name>
    <dbReference type="NCBI Taxonomy" id="215465"/>
    <lineage>
        <taxon>Eukaryota</taxon>
        <taxon>Fungi</taxon>
        <taxon>Dikarya</taxon>
        <taxon>Ascomycota</taxon>
        <taxon>Pezizomycotina</taxon>
        <taxon>Dothideomycetes</taxon>
        <taxon>Dothideomycetidae</taxon>
        <taxon>Mycosphaerellales</taxon>
        <taxon>Mycosphaerellaceae</taxon>
        <taxon>Septoria</taxon>
    </lineage>
</organism>
<proteinExistence type="predicted"/>
<accession>A0A9Q9AVE4</accession>
<dbReference type="Gene3D" id="3.30.710.10">
    <property type="entry name" value="Potassium Channel Kv1.1, Chain A"/>
    <property type="match status" value="1"/>
</dbReference>
<dbReference type="EMBL" id="CP099425">
    <property type="protein sequence ID" value="USW56602.1"/>
    <property type="molecule type" value="Genomic_DNA"/>
</dbReference>